<evidence type="ECO:0000313" key="1">
    <source>
        <dbReference type="EMBL" id="MFD2421670.1"/>
    </source>
</evidence>
<gene>
    <name evidence="1" type="ORF">ACFSXZ_35595</name>
</gene>
<evidence type="ECO:0000313" key="2">
    <source>
        <dbReference type="Proteomes" id="UP001597417"/>
    </source>
</evidence>
<protein>
    <submittedName>
        <fullName evidence="1">Uncharacterized protein</fullName>
    </submittedName>
</protein>
<comment type="caution">
    <text evidence="1">The sequence shown here is derived from an EMBL/GenBank/DDBJ whole genome shotgun (WGS) entry which is preliminary data.</text>
</comment>
<dbReference type="EMBL" id="JBHUKR010000022">
    <property type="protein sequence ID" value="MFD2421670.1"/>
    <property type="molecule type" value="Genomic_DNA"/>
</dbReference>
<dbReference type="Proteomes" id="UP001597417">
    <property type="component" value="Unassembled WGS sequence"/>
</dbReference>
<proteinExistence type="predicted"/>
<name>A0ABW5G403_9PSEU</name>
<organism evidence="1 2">
    <name type="scientific">Amycolatopsis pigmentata</name>
    <dbReference type="NCBI Taxonomy" id="450801"/>
    <lineage>
        <taxon>Bacteria</taxon>
        <taxon>Bacillati</taxon>
        <taxon>Actinomycetota</taxon>
        <taxon>Actinomycetes</taxon>
        <taxon>Pseudonocardiales</taxon>
        <taxon>Pseudonocardiaceae</taxon>
        <taxon>Amycolatopsis</taxon>
    </lineage>
</organism>
<reference evidence="2" key="1">
    <citation type="journal article" date="2019" name="Int. J. Syst. Evol. Microbiol.">
        <title>The Global Catalogue of Microorganisms (GCM) 10K type strain sequencing project: providing services to taxonomists for standard genome sequencing and annotation.</title>
        <authorList>
            <consortium name="The Broad Institute Genomics Platform"/>
            <consortium name="The Broad Institute Genome Sequencing Center for Infectious Disease"/>
            <person name="Wu L."/>
            <person name="Ma J."/>
        </authorList>
    </citation>
    <scope>NUCLEOTIDE SEQUENCE [LARGE SCALE GENOMIC DNA]</scope>
    <source>
        <strain evidence="2">CGMCC 4.7645</strain>
    </source>
</reference>
<dbReference type="RefSeq" id="WP_378270382.1">
    <property type="nucleotide sequence ID" value="NZ_JBHUKR010000022.1"/>
</dbReference>
<keyword evidence="2" id="KW-1185">Reference proteome</keyword>
<accession>A0ABW5G403</accession>
<sequence>MSRSLVRSAVYGYINTPQISGVDYVFPGIPFDQAGVAWDSIIPAGQTHRCFLVVIVNESADWEREHVFVFDGAGGRRLVSYPVSLEIYFEDISGDPLAALTVQEQTLDNIAARLRADPSLGQPSTSGIVAAAVPELKVNPGILERQGEGDPFVSWSAIDFSVSVYEFST</sequence>